<dbReference type="SUPFAM" id="SSF51735">
    <property type="entry name" value="NAD(P)-binding Rossmann-fold domains"/>
    <property type="match status" value="1"/>
</dbReference>
<dbReference type="PRINTS" id="PR00080">
    <property type="entry name" value="SDRFAMILY"/>
</dbReference>
<dbReference type="EMBL" id="JACOFZ010000001">
    <property type="protein sequence ID" value="MBC3879937.1"/>
    <property type="molecule type" value="Genomic_DNA"/>
</dbReference>
<dbReference type="Pfam" id="PF00106">
    <property type="entry name" value="adh_short"/>
    <property type="match status" value="1"/>
</dbReference>
<evidence type="ECO:0000313" key="5">
    <source>
        <dbReference type="Proteomes" id="UP000627446"/>
    </source>
</evidence>
<dbReference type="PANTHER" id="PTHR24322">
    <property type="entry name" value="PKSB"/>
    <property type="match status" value="1"/>
</dbReference>
<dbReference type="NCBIfam" id="NF004843">
    <property type="entry name" value="PRK06194.1"/>
    <property type="match status" value="1"/>
</dbReference>
<comment type="caution">
    <text evidence="4">The sequence shown here is derived from an EMBL/GenBank/DDBJ whole genome shotgun (WGS) entry which is preliminary data.</text>
</comment>
<dbReference type="RefSeq" id="WP_186915506.1">
    <property type="nucleotide sequence ID" value="NZ_JACOFZ010000001.1"/>
</dbReference>
<keyword evidence="2" id="KW-0560">Oxidoreductase</keyword>
<comment type="similarity">
    <text evidence="1 3">Belongs to the short-chain dehydrogenases/reductases (SDR) family.</text>
</comment>
<dbReference type="GO" id="GO:0016616">
    <property type="term" value="F:oxidoreductase activity, acting on the CH-OH group of donors, NAD or NADP as acceptor"/>
    <property type="evidence" value="ECO:0007669"/>
    <property type="project" value="TreeGrafter"/>
</dbReference>
<dbReference type="AlphaFoldDB" id="A0A923HP78"/>
<evidence type="ECO:0000313" key="4">
    <source>
        <dbReference type="EMBL" id="MBC3879937.1"/>
    </source>
</evidence>
<evidence type="ECO:0000256" key="1">
    <source>
        <dbReference type="ARBA" id="ARBA00006484"/>
    </source>
</evidence>
<protein>
    <submittedName>
        <fullName evidence="4">SDR family oxidoreductase</fullName>
    </submittedName>
</protein>
<gene>
    <name evidence="4" type="ORF">H8K36_00985</name>
</gene>
<proteinExistence type="inferred from homology"/>
<dbReference type="Gene3D" id="3.40.50.720">
    <property type="entry name" value="NAD(P)-binding Rossmann-like Domain"/>
    <property type="match status" value="1"/>
</dbReference>
<accession>A0A923HP78</accession>
<evidence type="ECO:0000256" key="3">
    <source>
        <dbReference type="RuleBase" id="RU000363"/>
    </source>
</evidence>
<name>A0A923HP78_9BURK</name>
<organism evidence="4 5">
    <name type="scientific">Undibacterium nitidum</name>
    <dbReference type="NCBI Taxonomy" id="2762298"/>
    <lineage>
        <taxon>Bacteria</taxon>
        <taxon>Pseudomonadati</taxon>
        <taxon>Pseudomonadota</taxon>
        <taxon>Betaproteobacteria</taxon>
        <taxon>Burkholderiales</taxon>
        <taxon>Oxalobacteraceae</taxon>
        <taxon>Undibacterium</taxon>
    </lineage>
</organism>
<sequence length="303" mass="33448">MKTFEGRVAVITGAGSGFGREFALKAAKLKMKVVLADVQENSLYFIREDLEDQGVEVLAVQCDVSKREQVQALADAAMARFGAVHVVFNNAGVCSSGLVWEHSHEDWEWVMGVNVWGVIHGVRIFTNLMFECAKKDPHFEGHIVNTASMAGFLTTPLSSIYDTTKHAIVALTECLYQDLHLVNAPINCSLICPYFVPTGISQSARNRPADLPQSELTASQKAAQFMIERAIVSSKVSARDIANLTFDAIANDQFYIYSHPSALGLVKDRMDDILKQQNPGDPYKTAPHIRTMLLNKMAEKADK</sequence>
<dbReference type="PANTHER" id="PTHR24322:SF736">
    <property type="entry name" value="RETINOL DEHYDROGENASE 10"/>
    <property type="match status" value="1"/>
</dbReference>
<evidence type="ECO:0000256" key="2">
    <source>
        <dbReference type="ARBA" id="ARBA00023002"/>
    </source>
</evidence>
<dbReference type="Proteomes" id="UP000627446">
    <property type="component" value="Unassembled WGS sequence"/>
</dbReference>
<dbReference type="InterPro" id="IPR002347">
    <property type="entry name" value="SDR_fam"/>
</dbReference>
<reference evidence="4" key="1">
    <citation type="submission" date="2020-08" db="EMBL/GenBank/DDBJ databases">
        <title>Novel species isolated from subtropical streams in China.</title>
        <authorList>
            <person name="Lu H."/>
        </authorList>
    </citation>
    <scope>NUCLEOTIDE SEQUENCE</scope>
    <source>
        <strain evidence="4">LX22W</strain>
    </source>
</reference>
<dbReference type="InterPro" id="IPR036291">
    <property type="entry name" value="NAD(P)-bd_dom_sf"/>
</dbReference>
<keyword evidence="5" id="KW-1185">Reference proteome</keyword>
<dbReference type="PRINTS" id="PR00081">
    <property type="entry name" value="GDHRDH"/>
</dbReference>
<dbReference type="CDD" id="cd05233">
    <property type="entry name" value="SDR_c"/>
    <property type="match status" value="1"/>
</dbReference>